<dbReference type="GO" id="GO:0003700">
    <property type="term" value="F:DNA-binding transcription factor activity"/>
    <property type="evidence" value="ECO:0007669"/>
    <property type="project" value="InterPro"/>
</dbReference>
<dbReference type="Pfam" id="PF01965">
    <property type="entry name" value="DJ-1_PfpI"/>
    <property type="match status" value="1"/>
</dbReference>
<evidence type="ECO:0000313" key="8">
    <source>
        <dbReference type="Proteomes" id="UP000199412"/>
    </source>
</evidence>
<dbReference type="Gene3D" id="1.10.10.60">
    <property type="entry name" value="Homeodomain-like"/>
    <property type="match status" value="1"/>
</dbReference>
<dbReference type="InterPro" id="IPR002818">
    <property type="entry name" value="DJ-1/PfpI"/>
</dbReference>
<evidence type="ECO:0000259" key="6">
    <source>
        <dbReference type="PROSITE" id="PS01124"/>
    </source>
</evidence>
<dbReference type="Proteomes" id="UP000199412">
    <property type="component" value="Unassembled WGS sequence"/>
</dbReference>
<name>A0A1G6WWT4_9PROT</name>
<keyword evidence="5" id="KW-0472">Membrane</keyword>
<dbReference type="InterPro" id="IPR018060">
    <property type="entry name" value="HTH_AraC"/>
</dbReference>
<dbReference type="InterPro" id="IPR009057">
    <property type="entry name" value="Homeodomain-like_sf"/>
</dbReference>
<dbReference type="OrthoDB" id="9793400at2"/>
<keyword evidence="2 7" id="KW-0238">DNA-binding</keyword>
<dbReference type="AlphaFoldDB" id="A0A1G6WWT4"/>
<dbReference type="InterPro" id="IPR018062">
    <property type="entry name" value="HTH_AraC-typ_CS"/>
</dbReference>
<dbReference type="InterPro" id="IPR029062">
    <property type="entry name" value="Class_I_gatase-like"/>
</dbReference>
<reference evidence="7 8" key="1">
    <citation type="submission" date="2016-10" db="EMBL/GenBank/DDBJ databases">
        <authorList>
            <person name="de Groot N.N."/>
        </authorList>
    </citation>
    <scope>NUCLEOTIDE SEQUENCE [LARGE SCALE GENOMIC DNA]</scope>
    <source>
        <strain evidence="7 8">ATCC 700224</strain>
    </source>
</reference>
<dbReference type="Pfam" id="PF12833">
    <property type="entry name" value="HTH_18"/>
    <property type="match status" value="1"/>
</dbReference>
<evidence type="ECO:0000256" key="2">
    <source>
        <dbReference type="ARBA" id="ARBA00023125"/>
    </source>
</evidence>
<feature type="domain" description="HTH araC/xylS-type" evidence="6">
    <location>
        <begin position="223"/>
        <end position="321"/>
    </location>
</feature>
<dbReference type="Gene3D" id="3.40.50.880">
    <property type="match status" value="1"/>
</dbReference>
<protein>
    <submittedName>
        <fullName evidence="7">Transcriptional regulator GlxA family, contains an amidase domain and an AraC-type DNA-binding HTH domain</fullName>
    </submittedName>
</protein>
<evidence type="ECO:0000313" key="7">
    <source>
        <dbReference type="EMBL" id="SDD70311.1"/>
    </source>
</evidence>
<gene>
    <name evidence="7" type="ORF">SAMN05421720_101295</name>
</gene>
<dbReference type="CDD" id="cd03136">
    <property type="entry name" value="GATase1_AraC_ArgR_like"/>
    <property type="match status" value="1"/>
</dbReference>
<keyword evidence="3" id="KW-0804">Transcription</keyword>
<feature type="region of interest" description="Disordered" evidence="4">
    <location>
        <begin position="339"/>
        <end position="359"/>
    </location>
</feature>
<evidence type="ECO:0000256" key="4">
    <source>
        <dbReference type="SAM" id="MobiDB-lite"/>
    </source>
</evidence>
<keyword evidence="8" id="KW-1185">Reference proteome</keyword>
<evidence type="ECO:0000256" key="1">
    <source>
        <dbReference type="ARBA" id="ARBA00023015"/>
    </source>
</evidence>
<accession>A0A1G6WWT4</accession>
<dbReference type="PROSITE" id="PS01124">
    <property type="entry name" value="HTH_ARAC_FAMILY_2"/>
    <property type="match status" value="1"/>
</dbReference>
<dbReference type="InterPro" id="IPR052158">
    <property type="entry name" value="INH-QAR"/>
</dbReference>
<organism evidence="7 8">
    <name type="scientific">Rhodospira trueperi</name>
    <dbReference type="NCBI Taxonomy" id="69960"/>
    <lineage>
        <taxon>Bacteria</taxon>
        <taxon>Pseudomonadati</taxon>
        <taxon>Pseudomonadota</taxon>
        <taxon>Alphaproteobacteria</taxon>
        <taxon>Rhodospirillales</taxon>
        <taxon>Rhodospirillaceae</taxon>
        <taxon>Rhodospira</taxon>
    </lineage>
</organism>
<dbReference type="STRING" id="69960.SAMN05421720_101295"/>
<dbReference type="RefSeq" id="WP_092781006.1">
    <property type="nucleotide sequence ID" value="NZ_FNAP01000001.1"/>
</dbReference>
<evidence type="ECO:0000256" key="3">
    <source>
        <dbReference type="ARBA" id="ARBA00023163"/>
    </source>
</evidence>
<keyword evidence="1" id="KW-0805">Transcription regulation</keyword>
<feature type="transmembrane region" description="Helical" evidence="5">
    <location>
        <begin position="12"/>
        <end position="30"/>
    </location>
</feature>
<proteinExistence type="predicted"/>
<dbReference type="PANTHER" id="PTHR43130:SF3">
    <property type="entry name" value="HTH-TYPE TRANSCRIPTIONAL REGULATOR RV1931C"/>
    <property type="match status" value="1"/>
</dbReference>
<dbReference type="SMART" id="SM00342">
    <property type="entry name" value="HTH_ARAC"/>
    <property type="match status" value="1"/>
</dbReference>
<dbReference type="GO" id="GO:0043565">
    <property type="term" value="F:sequence-specific DNA binding"/>
    <property type="evidence" value="ECO:0007669"/>
    <property type="project" value="InterPro"/>
</dbReference>
<keyword evidence="5" id="KW-1133">Transmembrane helix</keyword>
<dbReference type="EMBL" id="FNAP01000001">
    <property type="protein sequence ID" value="SDD70311.1"/>
    <property type="molecule type" value="Genomic_DNA"/>
</dbReference>
<dbReference type="SUPFAM" id="SSF46689">
    <property type="entry name" value="Homeodomain-like"/>
    <property type="match status" value="2"/>
</dbReference>
<dbReference type="PROSITE" id="PS00041">
    <property type="entry name" value="HTH_ARAC_FAMILY_1"/>
    <property type="match status" value="1"/>
</dbReference>
<keyword evidence="5" id="KW-0812">Transmembrane</keyword>
<dbReference type="PANTHER" id="PTHR43130">
    <property type="entry name" value="ARAC-FAMILY TRANSCRIPTIONAL REGULATOR"/>
    <property type="match status" value="1"/>
</dbReference>
<sequence>MLKPQRNDAPRLFHFLLLPGFSMLAFTSSVEPLRAANRRAEKTLYTWEIVTEDGGPGVASNGIHVLPDGRLGALPHRPDAVAVCSGLGIESFRSPNVDAWLRKTARQGIPLGGLCTGALVLARAGLLDGYRCTIHWENMEGFAEEFPDLDITATLFEIDRDRFTCAGGAAALDMMIALIRQEHGEDLALQVAEAMIHTGVRRPDDPQRLALRERTGVSDPKVLAAIARMEGHLETPLPVEDLARTVGVSERQLERLFRKHLSISPSRYYLNLRLWRSRALLAQTSMTVLQVAVASGFTSASHFAKCYRAYFGHAPKRAREKPGTPEEAADTLAQDLMVLGSLDPDGETAPTEPPSPPAR</sequence>
<evidence type="ECO:0000256" key="5">
    <source>
        <dbReference type="SAM" id="Phobius"/>
    </source>
</evidence>
<dbReference type="SUPFAM" id="SSF52317">
    <property type="entry name" value="Class I glutamine amidotransferase-like"/>
    <property type="match status" value="1"/>
</dbReference>